<feature type="compositionally biased region" description="Polar residues" evidence="1">
    <location>
        <begin position="53"/>
        <end position="65"/>
    </location>
</feature>
<feature type="compositionally biased region" description="Basic and acidic residues" evidence="1">
    <location>
        <begin position="136"/>
        <end position="145"/>
    </location>
</feature>
<proteinExistence type="predicted"/>
<evidence type="ECO:0000256" key="1">
    <source>
        <dbReference type="SAM" id="MobiDB-lite"/>
    </source>
</evidence>
<reference evidence="2" key="2">
    <citation type="submission" date="2017-11" db="EMBL/GenBank/DDBJ databases">
        <title>Coralsnake Venomics: Analyses of Venom Gland Transcriptomes and Proteomes of Six Brazilian Taxa.</title>
        <authorList>
            <person name="Aird S.D."/>
            <person name="Jorge da Silva N."/>
            <person name="Qiu L."/>
            <person name="Villar-Briones A."/>
            <person name="Aparecida-Saddi V."/>
            <person name="Campos-Telles M.P."/>
            <person name="Grau M."/>
            <person name="Mikheyev A.S."/>
        </authorList>
    </citation>
    <scope>NUCLEOTIDE SEQUENCE</scope>
    <source>
        <tissue evidence="2">Venom_gland</tissue>
    </source>
</reference>
<dbReference type="GO" id="GO:0005198">
    <property type="term" value="F:structural molecule activity"/>
    <property type="evidence" value="ECO:0007669"/>
    <property type="project" value="InterPro"/>
</dbReference>
<dbReference type="EMBL" id="IACJ01112983">
    <property type="protein sequence ID" value="LAA57057.1"/>
    <property type="molecule type" value="Transcribed_RNA"/>
</dbReference>
<feature type="region of interest" description="Disordered" evidence="1">
    <location>
        <begin position="1"/>
        <end position="145"/>
    </location>
</feature>
<evidence type="ECO:0000313" key="2">
    <source>
        <dbReference type="EMBL" id="LAA57057.1"/>
    </source>
</evidence>
<dbReference type="PANTHER" id="PTHR12392:SF0">
    <property type="entry name" value="LADININ-1"/>
    <property type="match status" value="1"/>
</dbReference>
<accession>A0A2D4GBF1</accession>
<reference evidence="2" key="1">
    <citation type="submission" date="2017-07" db="EMBL/GenBank/DDBJ databases">
        <authorList>
            <person name="Mikheyev A."/>
            <person name="Grau M."/>
        </authorList>
    </citation>
    <scope>NUCLEOTIDE SEQUENCE</scope>
    <source>
        <tissue evidence="2">Venom_gland</tissue>
    </source>
</reference>
<protein>
    <recommendedName>
        <fullName evidence="3">Ladinin-1</fullName>
    </recommendedName>
</protein>
<sequence length="434" mass="49190">MSFNRKNWSALSSLAQQWSVEDGEEQERERRRRHRQLSSTSETKEEESSSSTVRKVTNQTSNRVDNSLEAKLLNLENSALKNKKIEPVSPNKPEGRRVRRRAEFLNNIKQEKKILVSTKKFEKEPPEENPTSPPESSKEEGRAEKCEALIQQKGILEESPQIQSQKKEEIAVEKHEAMKHVKDLKTDEDQVFREEEKVPSVCESQRLVVTQNEVASQEPQRVSWERKSISRLEVKIQPRARKFTDPAVATPASEAPQVTEKAIPKSNAKTIRSPSGQEGFDAPILISEPRITYSSSFNRISPRTISFRVVPRKERQEDALNRSASMRLPASTVKLEEKLERYTSAVQRAGSIKVSSPIRRNFQPASEGVASKRSIFEATIPVQSEPPTFVRKESLRIPGGVSSRINLWISRTQESKNNEGVKDIQTTGNTIQGS</sequence>
<feature type="region of interest" description="Disordered" evidence="1">
    <location>
        <begin position="245"/>
        <end position="276"/>
    </location>
</feature>
<dbReference type="PANTHER" id="PTHR12392">
    <property type="entry name" value="LADININ 1"/>
    <property type="match status" value="1"/>
</dbReference>
<feature type="compositionally biased region" description="Polar residues" evidence="1">
    <location>
        <begin position="1"/>
        <end position="19"/>
    </location>
</feature>
<organism evidence="2">
    <name type="scientific">Micrurus corallinus</name>
    <name type="common">Brazilian coral snake</name>
    <dbReference type="NCBI Taxonomy" id="54390"/>
    <lineage>
        <taxon>Eukaryota</taxon>
        <taxon>Metazoa</taxon>
        <taxon>Chordata</taxon>
        <taxon>Craniata</taxon>
        <taxon>Vertebrata</taxon>
        <taxon>Euteleostomi</taxon>
        <taxon>Lepidosauria</taxon>
        <taxon>Squamata</taxon>
        <taxon>Bifurcata</taxon>
        <taxon>Unidentata</taxon>
        <taxon>Episquamata</taxon>
        <taxon>Toxicofera</taxon>
        <taxon>Serpentes</taxon>
        <taxon>Colubroidea</taxon>
        <taxon>Elapidae</taxon>
        <taxon>Elapinae</taxon>
        <taxon>Micrurus</taxon>
    </lineage>
</organism>
<feature type="compositionally biased region" description="Polar residues" evidence="1">
    <location>
        <begin position="267"/>
        <end position="276"/>
    </location>
</feature>
<dbReference type="AlphaFoldDB" id="A0A2D4GBF1"/>
<dbReference type="InterPro" id="IPR017404">
    <property type="entry name" value="Ladinin_1"/>
</dbReference>
<feature type="compositionally biased region" description="Basic and acidic residues" evidence="1">
    <location>
        <begin position="109"/>
        <end position="126"/>
    </location>
</feature>
<name>A0A2D4GBF1_MICCO</name>
<evidence type="ECO:0008006" key="3">
    <source>
        <dbReference type="Google" id="ProtNLM"/>
    </source>
</evidence>